<evidence type="ECO:0000313" key="3">
    <source>
        <dbReference type="RefSeq" id="XP_048324028.1"/>
    </source>
</evidence>
<dbReference type="InterPro" id="IPR036397">
    <property type="entry name" value="RNaseH_sf"/>
</dbReference>
<dbReference type="InterPro" id="IPR044730">
    <property type="entry name" value="RNase_H-like_dom_plant"/>
</dbReference>
<accession>A0ABM3I9V8</accession>
<keyword evidence="2" id="KW-1185">Reference proteome</keyword>
<dbReference type="PANTHER" id="PTHR47074">
    <property type="entry name" value="BNAC02G40300D PROTEIN"/>
    <property type="match status" value="1"/>
</dbReference>
<dbReference type="GeneID" id="125420853"/>
<dbReference type="InterPro" id="IPR052929">
    <property type="entry name" value="RNase_H-like_EbsB-rel"/>
</dbReference>
<dbReference type="RefSeq" id="XP_048324028.1">
    <property type="nucleotide sequence ID" value="XM_048468071.2"/>
</dbReference>
<dbReference type="SUPFAM" id="SSF53098">
    <property type="entry name" value="Ribonuclease H-like"/>
    <property type="match status" value="1"/>
</dbReference>
<name>A0ABM3I9V8_ZIZJJ</name>
<dbReference type="Proteomes" id="UP001652623">
    <property type="component" value="Chromosome 10"/>
</dbReference>
<dbReference type="InterPro" id="IPR012337">
    <property type="entry name" value="RNaseH-like_sf"/>
</dbReference>
<dbReference type="PANTHER" id="PTHR47074:SF11">
    <property type="entry name" value="REVERSE TRANSCRIPTASE-LIKE PROTEIN"/>
    <property type="match status" value="1"/>
</dbReference>
<reference evidence="3" key="1">
    <citation type="submission" date="2025-08" db="UniProtKB">
        <authorList>
            <consortium name="RefSeq"/>
        </authorList>
    </citation>
    <scope>IDENTIFICATION</scope>
    <source>
        <tissue evidence="3">Seedling</tissue>
    </source>
</reference>
<feature type="domain" description="RNase H type-1" evidence="1">
    <location>
        <begin position="57"/>
        <end position="176"/>
    </location>
</feature>
<dbReference type="CDD" id="cd06222">
    <property type="entry name" value="RNase_H_like"/>
    <property type="match status" value="1"/>
</dbReference>
<organism evidence="2 3">
    <name type="scientific">Ziziphus jujuba</name>
    <name type="common">Chinese jujube</name>
    <name type="synonym">Ziziphus sativa</name>
    <dbReference type="NCBI Taxonomy" id="326968"/>
    <lineage>
        <taxon>Eukaryota</taxon>
        <taxon>Viridiplantae</taxon>
        <taxon>Streptophyta</taxon>
        <taxon>Embryophyta</taxon>
        <taxon>Tracheophyta</taxon>
        <taxon>Spermatophyta</taxon>
        <taxon>Magnoliopsida</taxon>
        <taxon>eudicotyledons</taxon>
        <taxon>Gunneridae</taxon>
        <taxon>Pentapetalae</taxon>
        <taxon>rosids</taxon>
        <taxon>fabids</taxon>
        <taxon>Rosales</taxon>
        <taxon>Rhamnaceae</taxon>
        <taxon>Paliureae</taxon>
        <taxon>Ziziphus</taxon>
    </lineage>
</organism>
<evidence type="ECO:0000259" key="1">
    <source>
        <dbReference type="Pfam" id="PF13456"/>
    </source>
</evidence>
<dbReference type="InterPro" id="IPR002156">
    <property type="entry name" value="RNaseH_domain"/>
</dbReference>
<gene>
    <name evidence="3" type="primary">LOC125420853</name>
</gene>
<dbReference type="Pfam" id="PF13456">
    <property type="entry name" value="RVT_3"/>
    <property type="match status" value="1"/>
</dbReference>
<dbReference type="Gene3D" id="3.30.420.10">
    <property type="entry name" value="Ribonuclease H-like superfamily/Ribonuclease H"/>
    <property type="match status" value="1"/>
</dbReference>
<sequence>MNLLVIDISVLKIWNRYRETEESSDNRMSEDVAATSERIGDFLQIWRRPSQGFIKINTDAAMSKEGSVLAFIARNEKGETMHIHTFKSDVFIPEVAEMEAILRAMQAATRFGWSKVSMESDAALVISSITARDFKSIHWTAEQFFKDILLLIPSFASIYFGWVPRRINGIADYVGKRLVKIVSLVL</sequence>
<protein>
    <submittedName>
        <fullName evidence="3">Uncharacterized protein LOC125420853</fullName>
    </submittedName>
</protein>
<proteinExistence type="predicted"/>
<evidence type="ECO:0000313" key="2">
    <source>
        <dbReference type="Proteomes" id="UP001652623"/>
    </source>
</evidence>